<keyword evidence="1 2" id="KW-0539">Nucleus</keyword>
<feature type="compositionally biased region" description="Low complexity" evidence="3">
    <location>
        <begin position="341"/>
        <end position="369"/>
    </location>
</feature>
<evidence type="ECO:0000256" key="2">
    <source>
        <dbReference type="PROSITE-ProRule" id="PRU00376"/>
    </source>
</evidence>
<dbReference type="PROSITE" id="PS51037">
    <property type="entry name" value="YEATS"/>
    <property type="match status" value="1"/>
</dbReference>
<accession>A0A5S6Q8R0</accession>
<dbReference type="Gene3D" id="2.60.40.1970">
    <property type="entry name" value="YEATS domain"/>
    <property type="match status" value="1"/>
</dbReference>
<dbReference type="WBParaSite" id="TMUE_1000003347.1">
    <property type="protein sequence ID" value="TMUE_1000003347.1"/>
    <property type="gene ID" value="WBGene00290452"/>
</dbReference>
<dbReference type="PANTHER" id="PTHR47827">
    <property type="entry name" value="AHD DOMAIN-CONTAINING PROTEIN"/>
    <property type="match status" value="1"/>
</dbReference>
<feature type="region of interest" description="Disordered" evidence="3">
    <location>
        <begin position="181"/>
        <end position="201"/>
    </location>
</feature>
<dbReference type="GO" id="GO:0045893">
    <property type="term" value="P:positive regulation of DNA-templated transcription"/>
    <property type="evidence" value="ECO:0007669"/>
    <property type="project" value="TreeGrafter"/>
</dbReference>
<dbReference type="GO" id="GO:0003682">
    <property type="term" value="F:chromatin binding"/>
    <property type="evidence" value="ECO:0007669"/>
    <property type="project" value="TreeGrafter"/>
</dbReference>
<dbReference type="AlphaFoldDB" id="A0A5S6Q8R0"/>
<feature type="compositionally biased region" description="Polar residues" evidence="3">
    <location>
        <begin position="224"/>
        <end position="242"/>
    </location>
</feature>
<dbReference type="InterPro" id="IPR055129">
    <property type="entry name" value="YEATS_dom"/>
</dbReference>
<feature type="compositionally biased region" description="Polar residues" evidence="3">
    <location>
        <begin position="315"/>
        <end position="332"/>
    </location>
</feature>
<feature type="region of interest" description="Disordered" evidence="3">
    <location>
        <begin position="222"/>
        <end position="248"/>
    </location>
</feature>
<keyword evidence="5" id="KW-1185">Reference proteome</keyword>
<name>A0A5S6Q8R0_TRIMR</name>
<dbReference type="InterPro" id="IPR040930">
    <property type="entry name" value="AF-9_AHD"/>
</dbReference>
<dbReference type="InterPro" id="IPR038704">
    <property type="entry name" value="YEAST_sf"/>
</dbReference>
<dbReference type="GO" id="GO:0008023">
    <property type="term" value="C:transcription elongation factor complex"/>
    <property type="evidence" value="ECO:0007669"/>
    <property type="project" value="TreeGrafter"/>
</dbReference>
<dbReference type="CDD" id="cd16906">
    <property type="entry name" value="YEATS_AF-9_like"/>
    <property type="match status" value="1"/>
</dbReference>
<proteinExistence type="predicted"/>
<sequence>MEKLLLRLEVGHESVMLDTPIPAEPYPHTHRWTVFVRSVSGVRLDSNLVEKVIFQLHEDFKCSRRVVASAPFEVTETGYAGFAIPIIIRFAHCKREYHVEYDMNLRYVPQDKVKVIQSFEFINPNPSLRKRLCHAKAELILPQRTKVSQQPSTSAPSSAFLDLFGEPLHVGAAEKAKVARNGAHGGSKPLHDGKAKQAVDADGWSAKEAAAVERKLAKKRLPLPSNTVQNGFASKSTRTVMDTNGVDDGSGCSLSDTILCVETPTKLKLRIGHLNVDELGKHGKKGKKKKRRRSDSGLDSEGSSAQPTVAEEPSPSDQLPSSSGRELTQPTPGQLLMVAPSSSSNTSQCNSLHKASSSSSAQCSRWSSSGLKATGSPDKCGTNSRCDQVADHRVSAKSLARLRDKIASVNDPSLAQRIADLIAKHADFDVVAGHFLQFDLCTMNSQVIRMLESCFQKRS</sequence>
<feature type="compositionally biased region" description="Basic and acidic residues" evidence="3">
    <location>
        <begin position="189"/>
        <end position="199"/>
    </location>
</feature>
<evidence type="ECO:0000313" key="6">
    <source>
        <dbReference type="WBParaSite" id="TMUE_1000003347.1"/>
    </source>
</evidence>
<dbReference type="InterPro" id="IPR052790">
    <property type="entry name" value="YEATS_domain"/>
</dbReference>
<feature type="compositionally biased region" description="Basic residues" evidence="3">
    <location>
        <begin position="282"/>
        <end position="293"/>
    </location>
</feature>
<evidence type="ECO:0000256" key="1">
    <source>
        <dbReference type="ARBA" id="ARBA00023242"/>
    </source>
</evidence>
<protein>
    <submittedName>
        <fullName evidence="6">AHD domain-containing protein</fullName>
    </submittedName>
</protein>
<dbReference type="Pfam" id="PF03366">
    <property type="entry name" value="YEATS"/>
    <property type="match status" value="1"/>
</dbReference>
<dbReference type="STRING" id="70415.A0A5S6Q8R0"/>
<evidence type="ECO:0000259" key="4">
    <source>
        <dbReference type="PROSITE" id="PS51037"/>
    </source>
</evidence>
<evidence type="ECO:0000256" key="3">
    <source>
        <dbReference type="SAM" id="MobiDB-lite"/>
    </source>
</evidence>
<dbReference type="Gene3D" id="1.20.1270.290">
    <property type="match status" value="1"/>
</dbReference>
<comment type="subcellular location">
    <subcellularLocation>
        <location evidence="2">Nucleus</location>
    </subcellularLocation>
</comment>
<reference evidence="6" key="1">
    <citation type="submission" date="2019-12" db="UniProtKB">
        <authorList>
            <consortium name="WormBaseParasite"/>
        </authorList>
    </citation>
    <scope>IDENTIFICATION</scope>
</reference>
<organism evidence="5 6">
    <name type="scientific">Trichuris muris</name>
    <name type="common">Mouse whipworm</name>
    <dbReference type="NCBI Taxonomy" id="70415"/>
    <lineage>
        <taxon>Eukaryota</taxon>
        <taxon>Metazoa</taxon>
        <taxon>Ecdysozoa</taxon>
        <taxon>Nematoda</taxon>
        <taxon>Enoplea</taxon>
        <taxon>Dorylaimia</taxon>
        <taxon>Trichinellida</taxon>
        <taxon>Trichuridae</taxon>
        <taxon>Trichuris</taxon>
    </lineage>
</organism>
<feature type="region of interest" description="Disordered" evidence="3">
    <location>
        <begin position="279"/>
        <end position="385"/>
    </location>
</feature>
<dbReference type="Pfam" id="PF17793">
    <property type="entry name" value="AHD"/>
    <property type="match status" value="1"/>
</dbReference>
<feature type="domain" description="YEATS" evidence="4">
    <location>
        <begin position="1"/>
        <end position="135"/>
    </location>
</feature>
<evidence type="ECO:0000313" key="5">
    <source>
        <dbReference type="Proteomes" id="UP000046395"/>
    </source>
</evidence>
<dbReference type="Proteomes" id="UP000046395">
    <property type="component" value="Unassembled WGS sequence"/>
</dbReference>
<dbReference type="PANTHER" id="PTHR47827:SF3">
    <property type="entry name" value="AF-9 ANC1 HOMOLOGY DOMAIN-CONTAINING PROTEIN"/>
    <property type="match status" value="1"/>
</dbReference>